<dbReference type="PANTHER" id="PTHR48051">
    <property type="match status" value="1"/>
</dbReference>
<dbReference type="InterPro" id="IPR050216">
    <property type="entry name" value="LRR_domain-containing"/>
</dbReference>
<dbReference type="InterPro" id="IPR032675">
    <property type="entry name" value="LRR_dom_sf"/>
</dbReference>
<comment type="caution">
    <text evidence="3">The sequence shown here is derived from an EMBL/GenBank/DDBJ whole genome shotgun (WGS) entry which is preliminary data.</text>
</comment>
<dbReference type="Proteomes" id="UP000554482">
    <property type="component" value="Unassembled WGS sequence"/>
</dbReference>
<dbReference type="PANTHER" id="PTHR48051:SF1">
    <property type="entry name" value="RAS SUPPRESSOR PROTEIN 1"/>
    <property type="match status" value="1"/>
</dbReference>
<dbReference type="GO" id="GO:0005737">
    <property type="term" value="C:cytoplasm"/>
    <property type="evidence" value="ECO:0007669"/>
    <property type="project" value="TreeGrafter"/>
</dbReference>
<gene>
    <name evidence="3" type="ORF">FRX31_026028</name>
</gene>
<evidence type="ECO:0000256" key="1">
    <source>
        <dbReference type="ARBA" id="ARBA00022614"/>
    </source>
</evidence>
<dbReference type="InterPro" id="IPR001611">
    <property type="entry name" value="Leu-rich_rpt"/>
</dbReference>
<accession>A0A7J6VJK9</accession>
<dbReference type="SMART" id="SM00369">
    <property type="entry name" value="LRR_TYP"/>
    <property type="match status" value="4"/>
</dbReference>
<evidence type="ECO:0000256" key="2">
    <source>
        <dbReference type="ARBA" id="ARBA00022737"/>
    </source>
</evidence>
<organism evidence="3 4">
    <name type="scientific">Thalictrum thalictroides</name>
    <name type="common">Rue-anemone</name>
    <name type="synonym">Anemone thalictroides</name>
    <dbReference type="NCBI Taxonomy" id="46969"/>
    <lineage>
        <taxon>Eukaryota</taxon>
        <taxon>Viridiplantae</taxon>
        <taxon>Streptophyta</taxon>
        <taxon>Embryophyta</taxon>
        <taxon>Tracheophyta</taxon>
        <taxon>Spermatophyta</taxon>
        <taxon>Magnoliopsida</taxon>
        <taxon>Ranunculales</taxon>
        <taxon>Ranunculaceae</taxon>
        <taxon>Thalictroideae</taxon>
        <taxon>Thalictrum</taxon>
    </lineage>
</organism>
<dbReference type="InterPro" id="IPR003591">
    <property type="entry name" value="Leu-rich_rpt_typical-subtyp"/>
</dbReference>
<dbReference type="EMBL" id="JABWDY010032180">
    <property type="protein sequence ID" value="KAF5184385.1"/>
    <property type="molecule type" value="Genomic_DNA"/>
</dbReference>
<proteinExistence type="predicted"/>
<evidence type="ECO:0000313" key="4">
    <source>
        <dbReference type="Proteomes" id="UP000554482"/>
    </source>
</evidence>
<reference evidence="3 4" key="1">
    <citation type="submission" date="2020-06" db="EMBL/GenBank/DDBJ databases">
        <title>Transcriptomic and genomic resources for Thalictrum thalictroides and T. hernandezii: Facilitating candidate gene discovery in an emerging model plant lineage.</title>
        <authorList>
            <person name="Arias T."/>
            <person name="Riano-Pachon D.M."/>
            <person name="Di Stilio V.S."/>
        </authorList>
    </citation>
    <scope>NUCLEOTIDE SEQUENCE [LARGE SCALE GENOMIC DNA]</scope>
    <source>
        <strain evidence="4">cv. WT478/WT964</strain>
        <tissue evidence="3">Leaves</tissue>
    </source>
</reference>
<dbReference type="OrthoDB" id="2018313at2759"/>
<name>A0A7J6VJK9_THATH</name>
<dbReference type="Pfam" id="PF13855">
    <property type="entry name" value="LRR_8"/>
    <property type="match status" value="2"/>
</dbReference>
<dbReference type="SUPFAM" id="SSF52058">
    <property type="entry name" value="L domain-like"/>
    <property type="match status" value="1"/>
</dbReference>
<protein>
    <submittedName>
        <fullName evidence="3">Disease resistance protein (TIR-NBS-LRR class)</fullName>
    </submittedName>
</protein>
<dbReference type="AlphaFoldDB" id="A0A7J6VJK9"/>
<keyword evidence="2" id="KW-0677">Repeat</keyword>
<keyword evidence="1" id="KW-0433">Leucine-rich repeat</keyword>
<sequence>MNVEEADCFFEGLDRSFQINSQYRLQTGYVIDRVIDIIINLIGKTTEENLYETQNIFSSMRFKSAHHRFPKAVTVSGWSGFGKERMVKYTTLRVMKAELFDTLIWMMEQEENLSLKKVLSDKISQALQDRNFLLVHNGGWGQEDLRRIGIPSIKGPYHSMILVASNNPRDSHAHFSFNEIHGYTWQHTYARDLVICECEDIVNSPKLRKAHINITPKAIEHCTIYLAYLKQYVDDNDVQLQMMRYWFAEGFIGDATLDLETIFKQGNTILEELRHRGLIEFVSTCIPNYGNIFPCTLLYIGYEKLNNPKTKGETDTYRFFAMNTNPPRHLNKVTTIIHSPLSSLVSDKTFVPENIFEKTKCVRVLSFKSTTTLSKLPSSILHLANSLRFLNLRNCKSFVQVPYLSALVELQILDLSNTSLEELPHDSFKNLHHLRLLDLTECVKLSHLPSSISCLLNLEQLLLGGCSSLNVLPSHILPLEKLQILDLSRTILAEIPEQFFRSMNSLKDLNLSFNSHLTSLPKSISNLINLKKLSLESCSSLRILTLTPRHLPLSLEELNLSNSSCLQGIKSYSSSSEDIIPNLRVINISGIQLQWISFKNYSSLENIILQSFHWRVYVSHILMA</sequence>
<evidence type="ECO:0000313" key="3">
    <source>
        <dbReference type="EMBL" id="KAF5184385.1"/>
    </source>
</evidence>
<keyword evidence="4" id="KW-1185">Reference proteome</keyword>
<dbReference type="Gene3D" id="3.80.10.10">
    <property type="entry name" value="Ribonuclease Inhibitor"/>
    <property type="match status" value="1"/>
</dbReference>